<feature type="compositionally biased region" description="Low complexity" evidence="1">
    <location>
        <begin position="495"/>
        <end position="506"/>
    </location>
</feature>
<feature type="compositionally biased region" description="Acidic residues" evidence="1">
    <location>
        <begin position="449"/>
        <end position="467"/>
    </location>
</feature>
<dbReference type="Proteomes" id="UP000193067">
    <property type="component" value="Unassembled WGS sequence"/>
</dbReference>
<dbReference type="AlphaFoldDB" id="A0A1Y2ISV3"/>
<feature type="compositionally biased region" description="Polar residues" evidence="1">
    <location>
        <begin position="348"/>
        <end position="365"/>
    </location>
</feature>
<feature type="compositionally biased region" description="Polar residues" evidence="1">
    <location>
        <begin position="10"/>
        <end position="22"/>
    </location>
</feature>
<feature type="region of interest" description="Disordered" evidence="1">
    <location>
        <begin position="1"/>
        <end position="23"/>
    </location>
</feature>
<name>A0A1Y2ISV3_TRAC3</name>
<dbReference type="InterPro" id="IPR045160">
    <property type="entry name" value="ATG16"/>
</dbReference>
<dbReference type="OrthoDB" id="3647690at2759"/>
<evidence type="ECO:0000313" key="4">
    <source>
        <dbReference type="Proteomes" id="UP000193067"/>
    </source>
</evidence>
<dbReference type="STRING" id="1353009.A0A1Y2ISV3"/>
<sequence length="973" mass="109002">MADDEFDSAPSESESTDYQTQFIPKENDDEELWDVIEILEEKGRKYKVRWAGIDPKTKKPWDPTWVYKYDCTDKLIREWKKKKKAKKKEAEERRKSKARASTASSKKAKRSTSTSTTTTTRQTRRLTKDSAQSTTTSTRPTSHIETPQASSSRVTLQDSKPPKRSRNVRESPIEDAVEPAAGPSRPRKKRKVEVEVVVPSSSSSETDEEELLNPHFLKKLKSTQSRSGSNALSLSPTSRLFLVQEEEENTQEAEGLFPSSPPRPATPSPPQANRRRPSKSSLSSAQQIPQAGPSKVGRKLVLQGRPSANDTFSREGIVPETQASAAPASLQPRQSASPQDAELIMDSTVPSTPPRSGQPSVSGRPSSVKGKMRPNRSKQLRPIPVVTPSVFRPHLPSMDIDEIEEFSSPERDRRKEARLDILTQESIELAQFTQDQVDSFVDWDGGTPLEEDMPAEVDPFVEDDEQPEPSLGPQLDSPHANNDRRQAMKSILDKPAAARQQPPAEAGISPEIPLMPDLPSTSTSARADVDSQSQEVLSSQIEELHAALEEKEQQVTQLELQIQELQTQLSTVENEKAVEAAKFEAELQALREGSDEKSEQISQLESQLVELQLQFTHVASEQDQQREQHQAEVQGLQESLEERNEQVAQLESALVELQTEIAAITEENEKLTEAQQHSADEHAEQLAAAHQRAASLESELADIRAQLSKAEEESVALSARLESSTQDWERRYKDLESDRDLYKNLYSEASTHASRLAAENATLEERARVAEGQTKDGLALIRGTFEAQMHKLREEAEKWRAQCELLMAKDKATDDDVRRRAALERELRAENEERVREENEERLRAEYARRLHAETDDWRRQVQKMEGLFAQMEDRRVHAETSNGHEDEDADGDVDMDSTPPHAQANGSMPNTTWPGIASPSSSPNGVDESERILYVCQHVHGTEMCNSTFASPQAVMEHAWKTHYAGLEPHAA</sequence>
<feature type="region of interest" description="Disordered" evidence="1">
    <location>
        <begin position="873"/>
        <end position="928"/>
    </location>
</feature>
<accession>A0A1Y2ISV3</accession>
<keyword evidence="4" id="KW-1185">Reference proteome</keyword>
<evidence type="ECO:0000256" key="1">
    <source>
        <dbReference type="SAM" id="MobiDB-lite"/>
    </source>
</evidence>
<feature type="region of interest" description="Disordered" evidence="1">
    <location>
        <begin position="81"/>
        <end position="393"/>
    </location>
</feature>
<feature type="compositionally biased region" description="Polar residues" evidence="1">
    <location>
        <begin position="905"/>
        <end position="925"/>
    </location>
</feature>
<reference evidence="3 4" key="1">
    <citation type="journal article" date="2015" name="Biotechnol. Biofuels">
        <title>Enhanced degradation of softwood versus hardwood by the white-rot fungus Pycnoporus coccineus.</title>
        <authorList>
            <person name="Couturier M."/>
            <person name="Navarro D."/>
            <person name="Chevret D."/>
            <person name="Henrissat B."/>
            <person name="Piumi F."/>
            <person name="Ruiz-Duenas F.J."/>
            <person name="Martinez A.T."/>
            <person name="Grigoriev I.V."/>
            <person name="Riley R."/>
            <person name="Lipzen A."/>
            <person name="Berrin J.G."/>
            <person name="Master E.R."/>
            <person name="Rosso M.N."/>
        </authorList>
    </citation>
    <scope>NUCLEOTIDE SEQUENCE [LARGE SCALE GENOMIC DNA]</scope>
    <source>
        <strain evidence="3 4">BRFM310</strain>
    </source>
</reference>
<feature type="compositionally biased region" description="Polar residues" evidence="1">
    <location>
        <begin position="279"/>
        <end position="289"/>
    </location>
</feature>
<evidence type="ECO:0000259" key="2">
    <source>
        <dbReference type="PROSITE" id="PS50013"/>
    </source>
</evidence>
<feature type="region of interest" description="Disordered" evidence="1">
    <location>
        <begin position="440"/>
        <end position="539"/>
    </location>
</feature>
<feature type="compositionally biased region" description="Acidic residues" evidence="1">
    <location>
        <begin position="886"/>
        <end position="896"/>
    </location>
</feature>
<feature type="compositionally biased region" description="Basic residues" evidence="1">
    <location>
        <begin position="370"/>
        <end position="379"/>
    </location>
</feature>
<feature type="compositionally biased region" description="Basic and acidic residues" evidence="1">
    <location>
        <begin position="670"/>
        <end position="684"/>
    </location>
</feature>
<dbReference type="PROSITE" id="PS50013">
    <property type="entry name" value="CHROMO_2"/>
    <property type="match status" value="1"/>
</dbReference>
<feature type="region of interest" description="Disordered" evidence="1">
    <location>
        <begin position="670"/>
        <end position="693"/>
    </location>
</feature>
<dbReference type="EMBL" id="KZ084101">
    <property type="protein sequence ID" value="OSD03281.1"/>
    <property type="molecule type" value="Genomic_DNA"/>
</dbReference>
<feature type="compositionally biased region" description="Polar residues" evidence="1">
    <location>
        <begin position="519"/>
        <end position="539"/>
    </location>
</feature>
<dbReference type="PANTHER" id="PTHR19878">
    <property type="entry name" value="AUTOPHAGY PROTEIN 16-LIKE"/>
    <property type="match status" value="1"/>
</dbReference>
<feature type="compositionally biased region" description="Low complexity" evidence="1">
    <location>
        <begin position="195"/>
        <end position="204"/>
    </location>
</feature>
<feature type="compositionally biased region" description="Basic and acidic residues" evidence="1">
    <location>
        <begin position="873"/>
        <end position="885"/>
    </location>
</feature>
<proteinExistence type="predicted"/>
<feature type="domain" description="Chromo" evidence="2">
    <location>
        <begin position="33"/>
        <end position="91"/>
    </location>
</feature>
<dbReference type="PANTHER" id="PTHR19878:SF8">
    <property type="entry name" value="AUTOPHAGY-RELATED 16, ISOFORM F"/>
    <property type="match status" value="1"/>
</dbReference>
<gene>
    <name evidence="3" type="ORF">PYCCODRAFT_1467141</name>
</gene>
<feature type="compositionally biased region" description="Pro residues" evidence="1">
    <location>
        <begin position="259"/>
        <end position="270"/>
    </location>
</feature>
<feature type="compositionally biased region" description="Low complexity" evidence="1">
    <location>
        <begin position="99"/>
        <end position="121"/>
    </location>
</feature>
<evidence type="ECO:0000313" key="3">
    <source>
        <dbReference type="EMBL" id="OSD03281.1"/>
    </source>
</evidence>
<dbReference type="InterPro" id="IPR000953">
    <property type="entry name" value="Chromo/chromo_shadow_dom"/>
</dbReference>
<feature type="compositionally biased region" description="Polar residues" evidence="1">
    <location>
        <begin position="222"/>
        <end position="238"/>
    </location>
</feature>
<dbReference type="GO" id="GO:0000045">
    <property type="term" value="P:autophagosome assembly"/>
    <property type="evidence" value="ECO:0007669"/>
    <property type="project" value="InterPro"/>
</dbReference>
<feature type="compositionally biased region" description="Polar residues" evidence="1">
    <location>
        <begin position="129"/>
        <end position="158"/>
    </location>
</feature>
<organism evidence="3 4">
    <name type="scientific">Trametes coccinea (strain BRFM310)</name>
    <name type="common">Pycnoporus coccineus</name>
    <dbReference type="NCBI Taxonomy" id="1353009"/>
    <lineage>
        <taxon>Eukaryota</taxon>
        <taxon>Fungi</taxon>
        <taxon>Dikarya</taxon>
        <taxon>Basidiomycota</taxon>
        <taxon>Agaricomycotina</taxon>
        <taxon>Agaricomycetes</taxon>
        <taxon>Polyporales</taxon>
        <taxon>Polyporaceae</taxon>
        <taxon>Trametes</taxon>
    </lineage>
</organism>
<protein>
    <recommendedName>
        <fullName evidence="2">Chromo domain-containing protein</fullName>
    </recommendedName>
</protein>